<dbReference type="SUPFAM" id="SSF53448">
    <property type="entry name" value="Nucleotide-diphospho-sugar transferases"/>
    <property type="match status" value="1"/>
</dbReference>
<feature type="transmembrane region" description="Helical" evidence="1">
    <location>
        <begin position="311"/>
        <end position="331"/>
    </location>
</feature>
<feature type="transmembrane region" description="Helical" evidence="1">
    <location>
        <begin position="234"/>
        <end position="254"/>
    </location>
</feature>
<accession>A0A5B8LGG9</accession>
<evidence type="ECO:0000313" key="2">
    <source>
        <dbReference type="EMBL" id="QDZ07211.1"/>
    </source>
</evidence>
<keyword evidence="1" id="KW-0812">Transmembrane</keyword>
<reference evidence="2 3" key="1">
    <citation type="submission" date="2019-07" db="EMBL/GenBank/DDBJ databases">
        <title>Full genome sequence of Sphingomonas sp. 4R-6-7(HKS19).</title>
        <authorList>
            <person name="Im W.-T."/>
        </authorList>
    </citation>
    <scope>NUCLEOTIDE SEQUENCE [LARGE SCALE GENOMIC DNA]</scope>
    <source>
        <strain evidence="2 3">HKS19</strain>
    </source>
</reference>
<feature type="transmembrane region" description="Helical" evidence="1">
    <location>
        <begin position="366"/>
        <end position="383"/>
    </location>
</feature>
<dbReference type="Proteomes" id="UP000315673">
    <property type="component" value="Chromosome"/>
</dbReference>
<gene>
    <name evidence="2" type="ORF">FPZ24_06735</name>
</gene>
<proteinExistence type="predicted"/>
<protein>
    <submittedName>
        <fullName evidence="2">Uncharacterized protein</fullName>
    </submittedName>
</protein>
<feature type="transmembrane region" description="Helical" evidence="1">
    <location>
        <begin position="286"/>
        <end position="305"/>
    </location>
</feature>
<dbReference type="OrthoDB" id="8477220at2"/>
<evidence type="ECO:0000256" key="1">
    <source>
        <dbReference type="SAM" id="Phobius"/>
    </source>
</evidence>
<evidence type="ECO:0000313" key="3">
    <source>
        <dbReference type="Proteomes" id="UP000315673"/>
    </source>
</evidence>
<organism evidence="2 3">
    <name type="scientific">Sphingomonas panacisoli</name>
    <dbReference type="NCBI Taxonomy" id="1813879"/>
    <lineage>
        <taxon>Bacteria</taxon>
        <taxon>Pseudomonadati</taxon>
        <taxon>Pseudomonadota</taxon>
        <taxon>Alphaproteobacteria</taxon>
        <taxon>Sphingomonadales</taxon>
        <taxon>Sphingomonadaceae</taxon>
        <taxon>Sphingomonas</taxon>
    </lineage>
</organism>
<feature type="transmembrane region" description="Helical" evidence="1">
    <location>
        <begin position="260"/>
        <end position="279"/>
    </location>
</feature>
<dbReference type="Gene3D" id="3.90.550.10">
    <property type="entry name" value="Spore Coat Polysaccharide Biosynthesis Protein SpsA, Chain A"/>
    <property type="match status" value="1"/>
</dbReference>
<dbReference type="InterPro" id="IPR029044">
    <property type="entry name" value="Nucleotide-diphossugar_trans"/>
</dbReference>
<keyword evidence="1" id="KW-0472">Membrane</keyword>
<feature type="transmembrane region" description="Helical" evidence="1">
    <location>
        <begin position="343"/>
        <end position="360"/>
    </location>
</feature>
<name>A0A5B8LGG9_9SPHN</name>
<keyword evidence="3" id="KW-1185">Reference proteome</keyword>
<dbReference type="KEGG" id="spai:FPZ24_06735"/>
<sequence>MLAGLLFATADASDRHDTLAATLPIGGVTLIEFQARLLIAAGASQMVVVVSRLTPELLGAVNRMGRRGVAVDTVRGPAEAIAKLHPLARVIWLADGLVTTGGVVEAMRDREGDTLLVSPEAEGLERIGPGVMWAGVATIDPQRIADVAKLPSDYDFASSLLRVVAQRGAAQLALPEAAVRDGHGIQRDLQALVTKGRAALIAALGKRTNWVDRFLIAPLAKIALPPLVARGVPALMLAATGIVAGIGGLAALVLGWPAPGLAVVVAAVALFALADVLAWLRDERRLIATVRWAIPVTVGAATLLLGRKTGLDAGTATAPLLALGAVVAGALAERAAGSAQRQLWWATPAAYPLILLPAAIAGQPLIGLAAVAGYAVATLAHAIERLRSRIGT</sequence>
<dbReference type="RefSeq" id="WP_146570416.1">
    <property type="nucleotide sequence ID" value="NZ_CP042306.1"/>
</dbReference>
<dbReference type="AlphaFoldDB" id="A0A5B8LGG9"/>
<dbReference type="EMBL" id="CP042306">
    <property type="protein sequence ID" value="QDZ07211.1"/>
    <property type="molecule type" value="Genomic_DNA"/>
</dbReference>
<keyword evidence="1" id="KW-1133">Transmembrane helix</keyword>